<organism evidence="6 7">
    <name type="scientific">Lentisphaera araneosa HTCC2155</name>
    <dbReference type="NCBI Taxonomy" id="313628"/>
    <lineage>
        <taxon>Bacteria</taxon>
        <taxon>Pseudomonadati</taxon>
        <taxon>Lentisphaerota</taxon>
        <taxon>Lentisphaeria</taxon>
        <taxon>Lentisphaerales</taxon>
        <taxon>Lentisphaeraceae</taxon>
        <taxon>Lentisphaera</taxon>
    </lineage>
</organism>
<dbReference type="InterPro" id="IPR013325">
    <property type="entry name" value="RNA_pol_sigma_r2"/>
</dbReference>
<dbReference type="PANTHER" id="PTHR43133:SF8">
    <property type="entry name" value="RNA POLYMERASE SIGMA FACTOR HI_1459-RELATED"/>
    <property type="match status" value="1"/>
</dbReference>
<dbReference type="InterPro" id="IPR014284">
    <property type="entry name" value="RNA_pol_sigma-70_dom"/>
</dbReference>
<evidence type="ECO:0000313" key="6">
    <source>
        <dbReference type="EMBL" id="EDM26278.1"/>
    </source>
</evidence>
<keyword evidence="1" id="KW-0805">Transcription regulation</keyword>
<dbReference type="InterPro" id="IPR007627">
    <property type="entry name" value="RNA_pol_sigma70_r2"/>
</dbReference>
<evidence type="ECO:0000256" key="4">
    <source>
        <dbReference type="ARBA" id="ARBA00023163"/>
    </source>
</evidence>
<keyword evidence="2" id="KW-0731">Sigma factor</keyword>
<keyword evidence="3" id="KW-0238">DNA-binding</keyword>
<keyword evidence="4" id="KW-0804">Transcription</keyword>
<evidence type="ECO:0000313" key="7">
    <source>
        <dbReference type="Proteomes" id="UP000004947"/>
    </source>
</evidence>
<dbReference type="PANTHER" id="PTHR43133">
    <property type="entry name" value="RNA POLYMERASE ECF-TYPE SIGMA FACTO"/>
    <property type="match status" value="1"/>
</dbReference>
<evidence type="ECO:0000256" key="1">
    <source>
        <dbReference type="ARBA" id="ARBA00023015"/>
    </source>
</evidence>
<dbReference type="GO" id="GO:0016987">
    <property type="term" value="F:sigma factor activity"/>
    <property type="evidence" value="ECO:0007669"/>
    <property type="project" value="UniProtKB-KW"/>
</dbReference>
<feature type="domain" description="RNA polymerase sigma-70 region 2" evidence="5">
    <location>
        <begin position="27"/>
        <end position="94"/>
    </location>
</feature>
<dbReference type="NCBIfam" id="TIGR02937">
    <property type="entry name" value="sigma70-ECF"/>
    <property type="match status" value="1"/>
</dbReference>
<reference evidence="6 7" key="1">
    <citation type="journal article" date="2010" name="J. Bacteriol.">
        <title>Genome sequence of Lentisphaera araneosa HTCC2155T, the type species of the order Lentisphaerales in the phylum Lentisphaerae.</title>
        <authorList>
            <person name="Thrash J.C."/>
            <person name="Cho J.C."/>
            <person name="Vergin K.L."/>
            <person name="Morris R.M."/>
            <person name="Giovannoni S.J."/>
        </authorList>
    </citation>
    <scope>NUCLEOTIDE SEQUENCE [LARGE SCALE GENOMIC DNA]</scope>
    <source>
        <strain evidence="6 7">HTCC2155</strain>
    </source>
</reference>
<name>A6DQ37_9BACT</name>
<dbReference type="GO" id="GO:0003677">
    <property type="term" value="F:DNA binding"/>
    <property type="evidence" value="ECO:0007669"/>
    <property type="project" value="UniProtKB-KW"/>
</dbReference>
<dbReference type="eggNOG" id="COG1595">
    <property type="taxonomic scope" value="Bacteria"/>
</dbReference>
<dbReference type="Gene3D" id="1.10.1740.10">
    <property type="match status" value="1"/>
</dbReference>
<dbReference type="GO" id="GO:0006352">
    <property type="term" value="P:DNA-templated transcription initiation"/>
    <property type="evidence" value="ECO:0007669"/>
    <property type="project" value="InterPro"/>
</dbReference>
<comment type="caution">
    <text evidence="6">The sequence shown here is derived from an EMBL/GenBank/DDBJ whole genome shotgun (WGS) entry which is preliminary data.</text>
</comment>
<dbReference type="InterPro" id="IPR039425">
    <property type="entry name" value="RNA_pol_sigma-70-like"/>
</dbReference>
<dbReference type="Proteomes" id="UP000004947">
    <property type="component" value="Unassembled WGS sequence"/>
</dbReference>
<sequence>MDNWSTRKTMLIRLKDQYDEKSWEEFVATYKQYIYNVIRRMELNHHDALEIVQLVLIKLWKKLPDFSYDNYRGKFRNWLYTVTANQVRDFLRGKNLSLSKIPDSSKDLEKSISIPEIEEIAEKEWKTYIANMAWEKVINHFSEGVCRAFLMSIEGHGVEKISAEIGVSESSVYVYKKRVQDRLQEEIAYLNSEFG</sequence>
<accession>A6DQ37</accession>
<evidence type="ECO:0000256" key="3">
    <source>
        <dbReference type="ARBA" id="ARBA00023125"/>
    </source>
</evidence>
<keyword evidence="7" id="KW-1185">Reference proteome</keyword>
<dbReference type="AlphaFoldDB" id="A6DQ37"/>
<dbReference type="Pfam" id="PF04542">
    <property type="entry name" value="Sigma70_r2"/>
    <property type="match status" value="1"/>
</dbReference>
<protein>
    <submittedName>
        <fullName evidence="6">Probable ECF sigma factor</fullName>
    </submittedName>
</protein>
<gene>
    <name evidence="6" type="ORF">LNTAR_24244</name>
</gene>
<dbReference type="RefSeq" id="WP_007279968.1">
    <property type="nucleotide sequence ID" value="NZ_ABCK01000018.1"/>
</dbReference>
<evidence type="ECO:0000259" key="5">
    <source>
        <dbReference type="Pfam" id="PF04542"/>
    </source>
</evidence>
<dbReference type="STRING" id="313628.LNTAR_24244"/>
<dbReference type="SUPFAM" id="SSF88946">
    <property type="entry name" value="Sigma2 domain of RNA polymerase sigma factors"/>
    <property type="match status" value="1"/>
</dbReference>
<proteinExistence type="predicted"/>
<dbReference type="EMBL" id="ABCK01000018">
    <property type="protein sequence ID" value="EDM26278.1"/>
    <property type="molecule type" value="Genomic_DNA"/>
</dbReference>
<evidence type="ECO:0000256" key="2">
    <source>
        <dbReference type="ARBA" id="ARBA00023082"/>
    </source>
</evidence>